<reference evidence="3" key="1">
    <citation type="submission" date="2018-06" db="EMBL/GenBank/DDBJ databases">
        <authorList>
            <person name="Zhirakovskaya E."/>
        </authorList>
    </citation>
    <scope>NUCLEOTIDE SEQUENCE</scope>
</reference>
<dbReference type="Pfam" id="PF13561">
    <property type="entry name" value="adh_short_C2"/>
    <property type="match status" value="1"/>
</dbReference>
<sequence>MSESNVAVIPGGTGSVGYRLIPLLIDRGFKVAATYLLPDEATRLEEILELDEDRLILRRVDVTDAEAVGTFFDEAADAFGAINVMASLVGGWAGGRDVAETSDVRLERMFDLNLRTAWNTSRAAIPYMAKDWGRIVLMGSKHALDSPAGQAAYNVAKAGVLALAKSVAIELLDTNTTCNALLPSVINTDATRAALPYADYVNWPQPEEIAQVIDFLASERSKVINGAFLPVWGSALI</sequence>
<dbReference type="InterPro" id="IPR036291">
    <property type="entry name" value="NAD(P)-bd_dom_sf"/>
</dbReference>
<evidence type="ECO:0000313" key="3">
    <source>
        <dbReference type="EMBL" id="VAV93554.1"/>
    </source>
</evidence>
<dbReference type="AlphaFoldDB" id="A0A3B0RJE1"/>
<dbReference type="InterPro" id="IPR002347">
    <property type="entry name" value="SDR_fam"/>
</dbReference>
<protein>
    <recommendedName>
        <fullName evidence="4">3-oxoacyl-[acyl-carrier-protein] reductase</fullName>
    </recommendedName>
</protein>
<name>A0A3B0RJE1_9ZZZZ</name>
<evidence type="ECO:0008006" key="4">
    <source>
        <dbReference type="Google" id="ProtNLM"/>
    </source>
</evidence>
<dbReference type="SUPFAM" id="SSF51735">
    <property type="entry name" value="NAD(P)-binding Rossmann-fold domains"/>
    <property type="match status" value="1"/>
</dbReference>
<dbReference type="CDD" id="cd05233">
    <property type="entry name" value="SDR_c"/>
    <property type="match status" value="1"/>
</dbReference>
<dbReference type="PROSITE" id="PS00061">
    <property type="entry name" value="ADH_SHORT"/>
    <property type="match status" value="1"/>
</dbReference>
<accession>A0A3B0RJE1</accession>
<proteinExistence type="inferred from homology"/>
<dbReference type="EMBL" id="UOEI01000105">
    <property type="protein sequence ID" value="VAV93554.1"/>
    <property type="molecule type" value="Genomic_DNA"/>
</dbReference>
<evidence type="ECO:0000256" key="2">
    <source>
        <dbReference type="ARBA" id="ARBA00023002"/>
    </source>
</evidence>
<keyword evidence="2" id="KW-0560">Oxidoreductase</keyword>
<comment type="similarity">
    <text evidence="1">Belongs to the short-chain dehydrogenases/reductases (SDR) family.</text>
</comment>
<dbReference type="PANTHER" id="PTHR24321:SF8">
    <property type="entry name" value="ESTRADIOL 17-BETA-DEHYDROGENASE 8-RELATED"/>
    <property type="match status" value="1"/>
</dbReference>
<organism evidence="3">
    <name type="scientific">hydrothermal vent metagenome</name>
    <dbReference type="NCBI Taxonomy" id="652676"/>
    <lineage>
        <taxon>unclassified sequences</taxon>
        <taxon>metagenomes</taxon>
        <taxon>ecological metagenomes</taxon>
    </lineage>
</organism>
<dbReference type="Gene3D" id="3.40.50.720">
    <property type="entry name" value="NAD(P)-binding Rossmann-like Domain"/>
    <property type="match status" value="1"/>
</dbReference>
<dbReference type="PANTHER" id="PTHR24321">
    <property type="entry name" value="DEHYDROGENASES, SHORT CHAIN"/>
    <property type="match status" value="1"/>
</dbReference>
<evidence type="ECO:0000256" key="1">
    <source>
        <dbReference type="ARBA" id="ARBA00006484"/>
    </source>
</evidence>
<dbReference type="InterPro" id="IPR020904">
    <property type="entry name" value="Sc_DH/Rdtase_CS"/>
</dbReference>
<dbReference type="GO" id="GO:0016491">
    <property type="term" value="F:oxidoreductase activity"/>
    <property type="evidence" value="ECO:0007669"/>
    <property type="project" value="UniProtKB-KW"/>
</dbReference>
<dbReference type="PRINTS" id="PR00081">
    <property type="entry name" value="GDHRDH"/>
</dbReference>
<gene>
    <name evidence="3" type="ORF">MNBD_ACTINO01-1589</name>
</gene>